<evidence type="ECO:0000313" key="9">
    <source>
        <dbReference type="EMBL" id="EQD59698.1"/>
    </source>
</evidence>
<dbReference type="EC" id="2.7.6.3" evidence="2"/>
<feature type="non-terminal residue" evidence="9">
    <location>
        <position position="1"/>
    </location>
</feature>
<dbReference type="GO" id="GO:0003848">
    <property type="term" value="F:2-amino-4-hydroxy-6-hydroxymethyldihydropteridine diphosphokinase activity"/>
    <property type="evidence" value="ECO:0007669"/>
    <property type="project" value="UniProtKB-EC"/>
</dbReference>
<reference evidence="9" key="1">
    <citation type="submission" date="2013-08" db="EMBL/GenBank/DDBJ databases">
        <authorList>
            <person name="Mendez C."/>
            <person name="Richter M."/>
            <person name="Ferrer M."/>
            <person name="Sanchez J."/>
        </authorList>
    </citation>
    <scope>NUCLEOTIDE SEQUENCE</scope>
</reference>
<keyword evidence="5 9" id="KW-0418">Kinase</keyword>
<keyword evidence="6" id="KW-0067">ATP-binding</keyword>
<name>T1AT37_9ZZZZ</name>
<keyword evidence="3 9" id="KW-0808">Transferase</keyword>
<evidence type="ECO:0000256" key="7">
    <source>
        <dbReference type="ARBA" id="ARBA00022909"/>
    </source>
</evidence>
<organism evidence="9">
    <name type="scientific">mine drainage metagenome</name>
    <dbReference type="NCBI Taxonomy" id="410659"/>
    <lineage>
        <taxon>unclassified sequences</taxon>
        <taxon>metagenomes</taxon>
        <taxon>ecological metagenomes</taxon>
    </lineage>
</organism>
<dbReference type="SUPFAM" id="SSF55083">
    <property type="entry name" value="6-hydroxymethyl-7,8-dihydropterin pyrophosphokinase, HPPK"/>
    <property type="match status" value="1"/>
</dbReference>
<dbReference type="PANTHER" id="PTHR43071:SF1">
    <property type="entry name" value="2-AMINO-4-HYDROXY-6-HYDROXYMETHYLDIHYDROPTERIDINE PYROPHOSPHOKINASE"/>
    <property type="match status" value="1"/>
</dbReference>
<dbReference type="CDD" id="cd00483">
    <property type="entry name" value="HPPK"/>
    <property type="match status" value="1"/>
</dbReference>
<dbReference type="GO" id="GO:0046654">
    <property type="term" value="P:tetrahydrofolate biosynthetic process"/>
    <property type="evidence" value="ECO:0007669"/>
    <property type="project" value="UniProtKB-UniPathway"/>
</dbReference>
<dbReference type="Pfam" id="PF01288">
    <property type="entry name" value="HPPK"/>
    <property type="match status" value="1"/>
</dbReference>
<sequence>CRSPLYASRPFGPVAQPDFVNAVAGLLTRLDADGLFAALKALESALGRTPGGPRWGPRLIDLDLLVFGREVAKDRSCAAASRYSGAQLRSVSSG</sequence>
<evidence type="ECO:0000256" key="5">
    <source>
        <dbReference type="ARBA" id="ARBA00022777"/>
    </source>
</evidence>
<accession>T1AT37</accession>
<keyword evidence="4" id="KW-0547">Nucleotide-binding</keyword>
<dbReference type="UniPathway" id="UPA00077">
    <property type="reaction ID" value="UER00155"/>
</dbReference>
<proteinExistence type="predicted"/>
<dbReference type="EMBL" id="AUZZ01002559">
    <property type="protein sequence ID" value="EQD59698.1"/>
    <property type="molecule type" value="Genomic_DNA"/>
</dbReference>
<feature type="domain" description="7,8-dihydro-6-hydroxymethylpterin-pyrophosphokinase" evidence="8">
    <location>
        <begin position="54"/>
        <end position="65"/>
    </location>
</feature>
<dbReference type="Gene3D" id="3.30.70.560">
    <property type="entry name" value="7,8-Dihydro-6-hydroxymethylpterin-pyrophosphokinase HPPK"/>
    <property type="match status" value="1"/>
</dbReference>
<dbReference type="PROSITE" id="PS00794">
    <property type="entry name" value="HPPK"/>
    <property type="match status" value="1"/>
</dbReference>
<dbReference type="InterPro" id="IPR035907">
    <property type="entry name" value="Hppk_sf"/>
</dbReference>
<evidence type="ECO:0000256" key="2">
    <source>
        <dbReference type="ARBA" id="ARBA00013253"/>
    </source>
</evidence>
<evidence type="ECO:0000256" key="1">
    <source>
        <dbReference type="ARBA" id="ARBA00005051"/>
    </source>
</evidence>
<keyword evidence="7" id="KW-0289">Folate biosynthesis</keyword>
<comment type="pathway">
    <text evidence="1">Cofactor biosynthesis; tetrahydrofolate biosynthesis; 2-amino-4-hydroxy-6-hydroxymethyl-7,8-dihydropteridine diphosphate from 7,8-dihydroneopterin triphosphate: step 4/4.</text>
</comment>
<evidence type="ECO:0000256" key="3">
    <source>
        <dbReference type="ARBA" id="ARBA00022679"/>
    </source>
</evidence>
<dbReference type="GO" id="GO:0046656">
    <property type="term" value="P:folic acid biosynthetic process"/>
    <property type="evidence" value="ECO:0007669"/>
    <property type="project" value="UniProtKB-KW"/>
</dbReference>
<comment type="caution">
    <text evidence="9">The sequence shown here is derived from an EMBL/GenBank/DDBJ whole genome shotgun (WGS) entry which is preliminary data.</text>
</comment>
<dbReference type="AlphaFoldDB" id="T1AT37"/>
<evidence type="ECO:0000259" key="8">
    <source>
        <dbReference type="PROSITE" id="PS00794"/>
    </source>
</evidence>
<dbReference type="GO" id="GO:0005524">
    <property type="term" value="F:ATP binding"/>
    <property type="evidence" value="ECO:0007669"/>
    <property type="project" value="UniProtKB-KW"/>
</dbReference>
<protein>
    <recommendedName>
        <fullName evidence="2">2-amino-4-hydroxy-6-hydroxymethyldihydropteridine diphosphokinase</fullName>
        <ecNumber evidence="2">2.7.6.3</ecNumber>
    </recommendedName>
</protein>
<gene>
    <name evidence="9" type="ORF">B2A_03848</name>
</gene>
<dbReference type="InterPro" id="IPR000550">
    <property type="entry name" value="Hppk"/>
</dbReference>
<dbReference type="PANTHER" id="PTHR43071">
    <property type="entry name" value="2-AMINO-4-HYDROXY-6-HYDROXYMETHYLDIHYDROPTERIDINE PYROPHOSPHOKINASE"/>
    <property type="match status" value="1"/>
</dbReference>
<dbReference type="NCBIfam" id="TIGR01498">
    <property type="entry name" value="folK"/>
    <property type="match status" value="1"/>
</dbReference>
<reference evidence="9" key="2">
    <citation type="journal article" date="2014" name="ISME J.">
        <title>Microbial stratification in low pH oxic and suboxic macroscopic growths along an acid mine drainage.</title>
        <authorList>
            <person name="Mendez-Garcia C."/>
            <person name="Mesa V."/>
            <person name="Sprenger R.R."/>
            <person name="Richter M."/>
            <person name="Diez M.S."/>
            <person name="Solano J."/>
            <person name="Bargiela R."/>
            <person name="Golyshina O.V."/>
            <person name="Manteca A."/>
            <person name="Ramos J.L."/>
            <person name="Gallego J.R."/>
            <person name="Llorente I."/>
            <person name="Martins Dos Santos V.A."/>
            <person name="Jensen O.N."/>
            <person name="Pelaez A.I."/>
            <person name="Sanchez J."/>
            <person name="Ferrer M."/>
        </authorList>
    </citation>
    <scope>NUCLEOTIDE SEQUENCE</scope>
</reference>
<dbReference type="GO" id="GO:0016301">
    <property type="term" value="F:kinase activity"/>
    <property type="evidence" value="ECO:0007669"/>
    <property type="project" value="UniProtKB-KW"/>
</dbReference>
<evidence type="ECO:0000256" key="6">
    <source>
        <dbReference type="ARBA" id="ARBA00022840"/>
    </source>
</evidence>
<evidence type="ECO:0000256" key="4">
    <source>
        <dbReference type="ARBA" id="ARBA00022741"/>
    </source>
</evidence>